<protein>
    <submittedName>
        <fullName evidence="1">Uncharacterized protein</fullName>
    </submittedName>
</protein>
<reference evidence="2" key="1">
    <citation type="submission" date="2016-11" db="EMBL/GenBank/DDBJ databases">
        <authorList>
            <person name="Varghese N."/>
            <person name="Submissions S."/>
        </authorList>
    </citation>
    <scope>NUCLEOTIDE SEQUENCE [LARGE SCALE GENOMIC DNA]</scope>
    <source>
        <strain evidence="2">DSM 24724</strain>
    </source>
</reference>
<organism evidence="1 2">
    <name type="scientific">Flavobacterium chilense</name>
    <dbReference type="NCBI Taxonomy" id="946677"/>
    <lineage>
        <taxon>Bacteria</taxon>
        <taxon>Pseudomonadati</taxon>
        <taxon>Bacteroidota</taxon>
        <taxon>Flavobacteriia</taxon>
        <taxon>Flavobacteriales</taxon>
        <taxon>Flavobacteriaceae</taxon>
        <taxon>Flavobacterium</taxon>
    </lineage>
</organism>
<proteinExistence type="predicted"/>
<dbReference type="Proteomes" id="UP000184028">
    <property type="component" value="Unassembled WGS sequence"/>
</dbReference>
<dbReference type="STRING" id="946677.SAMN05444484_102751"/>
<sequence length="362" mass="38571">MCFLENSSSQHKALNNIYMNNKIKTILVCLLLSCKVIYAQVGLVINNPHKSAALDMTGMNNKGFLLSNVNLVALDNPAPIVNNAPETGLMVYNSNTALPALNGQPGGEGFYYWDGAKWCRLLIPNNISALDNLGNHKATDILHMTNNDIQNINKTSTQTESIAQGTDGLLPKAGYVATSIDTQGNVVWRPAPYSVAKDTIAFYKESTGAATFTTTFPAFAPIPNLDNFTYTATGSGTLMLEAIFYGQIEGLPAQTNAAADCFGRLAVYNNATLVDEMYTNGKLASFATNKFPAKMVLQLLIPVIKGTTYTIRTSSQLGNKNEAGGFVSPVSIGSITTAGGGVVNSYIMGTLLGLAPLPGQFN</sequence>
<evidence type="ECO:0000313" key="2">
    <source>
        <dbReference type="Proteomes" id="UP000184028"/>
    </source>
</evidence>
<evidence type="ECO:0000313" key="1">
    <source>
        <dbReference type="EMBL" id="SHL83685.1"/>
    </source>
</evidence>
<name>A0A1M7DVZ7_9FLAO</name>
<accession>A0A1M7DVZ7</accession>
<keyword evidence="2" id="KW-1185">Reference proteome</keyword>
<dbReference type="EMBL" id="FRBT01000002">
    <property type="protein sequence ID" value="SHL83685.1"/>
    <property type="molecule type" value="Genomic_DNA"/>
</dbReference>
<gene>
    <name evidence="1" type="ORF">SAMN05444484_102751</name>
</gene>
<dbReference type="AlphaFoldDB" id="A0A1M7DVZ7"/>